<evidence type="ECO:0008006" key="4">
    <source>
        <dbReference type="Google" id="ProtNLM"/>
    </source>
</evidence>
<evidence type="ECO:0000313" key="2">
    <source>
        <dbReference type="EMBL" id="MCP1174355.1"/>
    </source>
</evidence>
<evidence type="ECO:0000313" key="3">
    <source>
        <dbReference type="Proteomes" id="UP001162793"/>
    </source>
</evidence>
<feature type="region of interest" description="Disordered" evidence="1">
    <location>
        <begin position="55"/>
        <end position="89"/>
    </location>
</feature>
<accession>A0AA41WSH0</accession>
<proteinExistence type="predicted"/>
<comment type="caution">
    <text evidence="2">The sequence shown here is derived from an EMBL/GenBank/DDBJ whole genome shotgun (WGS) entry which is preliminary data.</text>
</comment>
<protein>
    <recommendedName>
        <fullName evidence="4">Terminase small subunit</fullName>
    </recommendedName>
</protein>
<dbReference type="RefSeq" id="WP_253539807.1">
    <property type="nucleotide sequence ID" value="NZ_JAMYWC010000005.1"/>
</dbReference>
<sequence length="214" mass="23672">MSETILLTRSAFAARQNWSPSYVTKLGKEGKLVTTPDGKLVDVDATLAKIKRGADPAKEAVRARHEATRIDRDVYSPRDTTPDADPSLGHDFQAARAEREYYQAQLARTEYQWVSGLLVSRIAVEDAAEKMGANLRDRVMGLPRQIAPELASMTDPWAVERHLETALRKVLDDMIDHGAAVLSESINDPDRGKLADLSRAGKERYGSIEPIDTS</sequence>
<evidence type="ECO:0000256" key="1">
    <source>
        <dbReference type="SAM" id="MobiDB-lite"/>
    </source>
</evidence>
<name>A0AA41WSH0_9RALS</name>
<keyword evidence="3" id="KW-1185">Reference proteome</keyword>
<dbReference type="Proteomes" id="UP001162793">
    <property type="component" value="Unassembled WGS sequence"/>
</dbReference>
<organism evidence="2 3">
    <name type="scientific">Ralstonia chuxiongensis</name>
    <dbReference type="NCBI Taxonomy" id="2957504"/>
    <lineage>
        <taxon>Bacteria</taxon>
        <taxon>Pseudomonadati</taxon>
        <taxon>Pseudomonadota</taxon>
        <taxon>Betaproteobacteria</taxon>
        <taxon>Burkholderiales</taxon>
        <taxon>Burkholderiaceae</taxon>
        <taxon>Ralstonia</taxon>
    </lineage>
</organism>
<gene>
    <name evidence="2" type="ORF">NKG59_18485</name>
</gene>
<feature type="compositionally biased region" description="Basic and acidic residues" evidence="1">
    <location>
        <begin position="55"/>
        <end position="76"/>
    </location>
</feature>
<dbReference type="EMBL" id="JAMYWC010000005">
    <property type="protein sequence ID" value="MCP1174355.1"/>
    <property type="molecule type" value="Genomic_DNA"/>
</dbReference>
<reference evidence="3" key="1">
    <citation type="journal article" date="2023" name="Front. Microbiol.">
        <title>Ralstonia chuxiongensis sp. nov., Ralstonia mojiangensis sp. nov., and Ralstonia soli sp. nov., isolated from tobacco fields, are three novel species in the family Burkholderiaceae.</title>
        <authorList>
            <person name="Lu C.H."/>
            <person name="Zhang Y.Y."/>
            <person name="Jiang N."/>
            <person name="Chen W."/>
            <person name="Shao X."/>
            <person name="Zhao Z.M."/>
            <person name="Lu W.L."/>
            <person name="Hu X."/>
            <person name="Xi Y.X."/>
            <person name="Zou S.Y."/>
            <person name="Wei Q.J."/>
            <person name="Lin Z.L."/>
            <person name="Gong L."/>
            <person name="Gai X.T."/>
            <person name="Zhang L.Q."/>
            <person name="Li J.Y."/>
            <person name="Jin Y."/>
            <person name="Xia Z.Y."/>
        </authorList>
    </citation>
    <scope>NUCLEOTIDE SEQUENCE [LARGE SCALE GENOMIC DNA]</scope>
    <source>
        <strain evidence="3">21YRMH01-3</strain>
    </source>
</reference>
<dbReference type="AlphaFoldDB" id="A0AA41WSH0"/>